<dbReference type="PANTHER" id="PTHR22847:SF637">
    <property type="entry name" value="WD REPEAT DOMAIN 5B"/>
    <property type="match status" value="1"/>
</dbReference>
<evidence type="ECO:0000313" key="5">
    <source>
        <dbReference type="EMBL" id="RDW26498.1"/>
    </source>
</evidence>
<name>A0A1D8N7I9_YARLL</name>
<dbReference type="VEuPathDB" id="FungiDB:YALI1_B16375g"/>
<keyword evidence="2" id="KW-0677">Repeat</keyword>
<dbReference type="AlphaFoldDB" id="A0A1D8N7I9"/>
<dbReference type="PROSITE" id="PS50294">
    <property type="entry name" value="WD_REPEATS_REGION"/>
    <property type="match status" value="2"/>
</dbReference>
<dbReference type="PROSITE" id="PS00678">
    <property type="entry name" value="WD_REPEATS_1"/>
    <property type="match status" value="2"/>
</dbReference>
<feature type="repeat" description="WD" evidence="3">
    <location>
        <begin position="208"/>
        <end position="249"/>
    </location>
</feature>
<dbReference type="SMART" id="SM00320">
    <property type="entry name" value="WD40"/>
    <property type="match status" value="5"/>
</dbReference>
<dbReference type="Pfam" id="PF00400">
    <property type="entry name" value="WD40"/>
    <property type="match status" value="4"/>
</dbReference>
<dbReference type="InterPro" id="IPR036322">
    <property type="entry name" value="WD40_repeat_dom_sf"/>
</dbReference>
<evidence type="ECO:0000256" key="1">
    <source>
        <dbReference type="ARBA" id="ARBA00022574"/>
    </source>
</evidence>
<gene>
    <name evidence="5" type="ORF">B0I71DRAFT_130764</name>
    <name evidence="4" type="ORF">YALI1_B16375g</name>
</gene>
<dbReference type="InterPro" id="IPR015943">
    <property type="entry name" value="WD40/YVTN_repeat-like_dom_sf"/>
</dbReference>
<evidence type="ECO:0000313" key="6">
    <source>
        <dbReference type="Proteomes" id="UP000182444"/>
    </source>
</evidence>
<protein>
    <submittedName>
        <fullName evidence="5">WD40-repeat-containing domain protein</fullName>
    </submittedName>
</protein>
<accession>A0A1D8N7I9</accession>
<proteinExistence type="predicted"/>
<dbReference type="OrthoDB" id="190105at2759"/>
<dbReference type="PANTHER" id="PTHR22847">
    <property type="entry name" value="WD40 REPEAT PROTEIN"/>
    <property type="match status" value="1"/>
</dbReference>
<dbReference type="Gene3D" id="2.130.10.10">
    <property type="entry name" value="YVTN repeat-like/Quinoprotein amine dehydrogenase"/>
    <property type="match status" value="1"/>
</dbReference>
<dbReference type="Proteomes" id="UP000182444">
    <property type="component" value="Chromosome 1B"/>
</dbReference>
<dbReference type="Proteomes" id="UP000256601">
    <property type="component" value="Unassembled WGS sequence"/>
</dbReference>
<dbReference type="InterPro" id="IPR019775">
    <property type="entry name" value="WD40_repeat_CS"/>
</dbReference>
<evidence type="ECO:0000256" key="2">
    <source>
        <dbReference type="ARBA" id="ARBA00022737"/>
    </source>
</evidence>
<dbReference type="GeneID" id="2906909"/>
<dbReference type="VEuPathDB" id="FungiDB:YALI0_B12430g"/>
<evidence type="ECO:0000313" key="4">
    <source>
        <dbReference type="EMBL" id="AOW01598.1"/>
    </source>
</evidence>
<dbReference type="InterPro" id="IPR001680">
    <property type="entry name" value="WD40_rpt"/>
</dbReference>
<reference evidence="4 6" key="1">
    <citation type="journal article" date="2016" name="PLoS ONE">
        <title>Sequence Assembly of Yarrowia lipolytica Strain W29/CLIB89 Shows Transposable Element Diversity.</title>
        <authorList>
            <person name="Magnan C."/>
            <person name="Yu J."/>
            <person name="Chang I."/>
            <person name="Jahn E."/>
            <person name="Kanomata Y."/>
            <person name="Wu J."/>
            <person name="Zeller M."/>
            <person name="Oakes M."/>
            <person name="Baldi P."/>
            <person name="Sandmeyer S."/>
        </authorList>
    </citation>
    <scope>NUCLEOTIDE SEQUENCE [LARGE SCALE GENOMIC DNA]</scope>
    <source>
        <strain evidence="4">CLIB89</strain>
        <strain evidence="6">CLIB89(W29)</strain>
    </source>
</reference>
<reference evidence="5 7" key="2">
    <citation type="submission" date="2018-07" db="EMBL/GenBank/DDBJ databases">
        <title>Draft Genome Assemblies for Five Robust Yarrowia lipolytica Strains Exhibiting High Lipid Production and Pentose Sugar Utilization and Sugar Alcohol Secretion from Undetoxified Lignocellulosic Biomass Hydrolysates.</title>
        <authorList>
            <consortium name="DOE Joint Genome Institute"/>
            <person name="Walker C."/>
            <person name="Ryu S."/>
            <person name="Na H."/>
            <person name="Zane M."/>
            <person name="LaButti K."/>
            <person name="Lipzen A."/>
            <person name="Haridas S."/>
            <person name="Barry K."/>
            <person name="Grigoriev I.V."/>
            <person name="Quarterman J."/>
            <person name="Slininger P."/>
            <person name="Dien B."/>
            <person name="Trinh C.T."/>
        </authorList>
    </citation>
    <scope>NUCLEOTIDE SEQUENCE [LARGE SCALE GENOMIC DNA]</scope>
    <source>
        <strain evidence="5 7">YB392</strain>
    </source>
</reference>
<dbReference type="eggNOG" id="KOG0274">
    <property type="taxonomic scope" value="Eukaryota"/>
</dbReference>
<organism evidence="4 6">
    <name type="scientific">Yarrowia lipolytica</name>
    <name type="common">Candida lipolytica</name>
    <dbReference type="NCBI Taxonomy" id="4952"/>
    <lineage>
        <taxon>Eukaryota</taxon>
        <taxon>Fungi</taxon>
        <taxon>Dikarya</taxon>
        <taxon>Ascomycota</taxon>
        <taxon>Saccharomycotina</taxon>
        <taxon>Dipodascomycetes</taxon>
        <taxon>Dipodascales</taxon>
        <taxon>Dipodascales incertae sedis</taxon>
        <taxon>Yarrowia</taxon>
    </lineage>
</organism>
<dbReference type="KEGG" id="yli:2906909"/>
<dbReference type="GO" id="GO:1990234">
    <property type="term" value="C:transferase complex"/>
    <property type="evidence" value="ECO:0007669"/>
    <property type="project" value="UniProtKB-ARBA"/>
</dbReference>
<feature type="repeat" description="WD" evidence="3">
    <location>
        <begin position="168"/>
        <end position="207"/>
    </location>
</feature>
<keyword evidence="1 3" id="KW-0853">WD repeat</keyword>
<dbReference type="EMBL" id="KZ858979">
    <property type="protein sequence ID" value="RDW26498.1"/>
    <property type="molecule type" value="Genomic_DNA"/>
</dbReference>
<dbReference type="RefSeq" id="XP_500800.1">
    <property type="nucleotide sequence ID" value="XM_500800.1"/>
</dbReference>
<evidence type="ECO:0000313" key="7">
    <source>
        <dbReference type="Proteomes" id="UP000256601"/>
    </source>
</evidence>
<dbReference type="GO" id="GO:0005634">
    <property type="term" value="C:nucleus"/>
    <property type="evidence" value="ECO:0007669"/>
    <property type="project" value="TreeGrafter"/>
</dbReference>
<evidence type="ECO:0000256" key="3">
    <source>
        <dbReference type="PROSITE-ProRule" id="PRU00221"/>
    </source>
</evidence>
<dbReference type="EMBL" id="CP017554">
    <property type="protein sequence ID" value="AOW01598.1"/>
    <property type="molecule type" value="Genomic_DNA"/>
</dbReference>
<dbReference type="PROSITE" id="PS50082">
    <property type="entry name" value="WD_REPEATS_2"/>
    <property type="match status" value="2"/>
</dbReference>
<dbReference type="SUPFAM" id="SSF50978">
    <property type="entry name" value="WD40 repeat-like"/>
    <property type="match status" value="1"/>
</dbReference>
<sequence length="366" mass="39983">MRHRARPNDEEAAKYTPTSHPHIFIPLRPRFVVRDVVFNDAHMCVSLENSNIVSAFHSKTGKLMTNLQGHTQPVTCLDLIENVCVTGSKDTNINIYFAECDHSNVDQLATSLPVPLPDIKPKVVIGHTGEVTCVKMIDNGSVVSGSTDTTVRLGKENNKGQFISTPLENGHSETVTVLRADNKFVVSGSSDMTVRIWETRSEKQKYVLTGHKAAVKDIALDSKNMRLITGDQNNIVKIWDLRDGSLQHTLTGQMSFKLDEMGNELACVGSNGCLFIWDCGSAELLKIISHEELLQTGGQVLSTSDKTTITASDTGICIWSTDTGDLLGKVATGATEMWVGKTFGKTIVSACQYEESAGVEAHFLDQ</sequence>